<dbReference type="AlphaFoldDB" id="A0AAW8CWI3"/>
<dbReference type="InterPro" id="IPR032710">
    <property type="entry name" value="NTF2-like_dom_sf"/>
</dbReference>
<feature type="domain" description="SnoaL-like" evidence="1">
    <location>
        <begin position="1"/>
        <end position="118"/>
    </location>
</feature>
<dbReference type="InterPro" id="IPR046860">
    <property type="entry name" value="SnoaL_5"/>
</dbReference>
<accession>A0AAW8CWI3</accession>
<dbReference type="Pfam" id="PF20409">
    <property type="entry name" value="SnoaL_5"/>
    <property type="match status" value="1"/>
</dbReference>
<sequence>MNTLEIANKLVALCKEGKFDEARALYAPEAVSVEAGGPPGQSREAVGLAAIQAKGEWWTANHEVHSWQVAGPWPHDDRFIVGFKFDVTMKPTKQRFTMEEMALYTVKDGKIVREEFFYSMGQ</sequence>
<dbReference type="EMBL" id="JAUSRD010000004">
    <property type="protein sequence ID" value="MDP9892898.1"/>
    <property type="molecule type" value="Genomic_DNA"/>
</dbReference>
<comment type="caution">
    <text evidence="2">The sequence shown here is derived from an EMBL/GenBank/DDBJ whole genome shotgun (WGS) entry which is preliminary data.</text>
</comment>
<name>A0AAW8CWI3_9BURK</name>
<dbReference type="Gene3D" id="3.10.450.50">
    <property type="match status" value="1"/>
</dbReference>
<dbReference type="SUPFAM" id="SSF54427">
    <property type="entry name" value="NTF2-like"/>
    <property type="match status" value="1"/>
</dbReference>
<keyword evidence="2" id="KW-0413">Isomerase</keyword>
<dbReference type="Proteomes" id="UP001242045">
    <property type="component" value="Unassembled WGS sequence"/>
</dbReference>
<evidence type="ECO:0000259" key="1">
    <source>
        <dbReference type="Pfam" id="PF20409"/>
    </source>
</evidence>
<reference evidence="2" key="1">
    <citation type="submission" date="2023-07" db="EMBL/GenBank/DDBJ databases">
        <title>Sorghum-associated microbial communities from plants grown in Nebraska, USA.</title>
        <authorList>
            <person name="Schachtman D."/>
        </authorList>
    </citation>
    <scope>NUCLEOTIDE SEQUENCE</scope>
    <source>
        <strain evidence="2">DS3754</strain>
    </source>
</reference>
<organism evidence="2 3">
    <name type="scientific">Variovorax boronicumulans</name>
    <dbReference type="NCBI Taxonomy" id="436515"/>
    <lineage>
        <taxon>Bacteria</taxon>
        <taxon>Pseudomonadati</taxon>
        <taxon>Pseudomonadota</taxon>
        <taxon>Betaproteobacteria</taxon>
        <taxon>Burkholderiales</taxon>
        <taxon>Comamonadaceae</taxon>
        <taxon>Variovorax</taxon>
    </lineage>
</organism>
<dbReference type="GO" id="GO:0016853">
    <property type="term" value="F:isomerase activity"/>
    <property type="evidence" value="ECO:0007669"/>
    <property type="project" value="UniProtKB-KW"/>
</dbReference>
<gene>
    <name evidence="2" type="ORF">J2W31_002009</name>
</gene>
<evidence type="ECO:0000313" key="3">
    <source>
        <dbReference type="Proteomes" id="UP001242045"/>
    </source>
</evidence>
<protein>
    <submittedName>
        <fullName evidence="2">Ketosteroid isomerase-like protein</fullName>
    </submittedName>
</protein>
<dbReference type="RefSeq" id="WP_307643411.1">
    <property type="nucleotide sequence ID" value="NZ_JAUSRD010000004.1"/>
</dbReference>
<proteinExistence type="predicted"/>
<evidence type="ECO:0000313" key="2">
    <source>
        <dbReference type="EMBL" id="MDP9892898.1"/>
    </source>
</evidence>